<dbReference type="AlphaFoldDB" id="A0A858Q7J5"/>
<dbReference type="SUPFAM" id="SSF54909">
    <property type="entry name" value="Dimeric alpha+beta barrel"/>
    <property type="match status" value="1"/>
</dbReference>
<dbReference type="InterPro" id="IPR051807">
    <property type="entry name" value="Sec-metab_biosynth-assoc"/>
</dbReference>
<accession>A0A858Q7J5</accession>
<protein>
    <submittedName>
        <fullName evidence="3">YciI family protein</fullName>
    </submittedName>
</protein>
<dbReference type="PANTHER" id="PTHR33606">
    <property type="entry name" value="PROTEIN YCII"/>
    <property type="match status" value="1"/>
</dbReference>
<evidence type="ECO:0000259" key="2">
    <source>
        <dbReference type="Pfam" id="PF03795"/>
    </source>
</evidence>
<evidence type="ECO:0000256" key="1">
    <source>
        <dbReference type="ARBA" id="ARBA00007689"/>
    </source>
</evidence>
<dbReference type="RefSeq" id="WP_169604630.1">
    <property type="nucleotide sequence ID" value="NZ_CP046565.1"/>
</dbReference>
<organism evidence="3 4">
    <name type="scientific">Methylococcus geothermalis</name>
    <dbReference type="NCBI Taxonomy" id="2681310"/>
    <lineage>
        <taxon>Bacteria</taxon>
        <taxon>Pseudomonadati</taxon>
        <taxon>Pseudomonadota</taxon>
        <taxon>Gammaproteobacteria</taxon>
        <taxon>Methylococcales</taxon>
        <taxon>Methylococcaceae</taxon>
        <taxon>Methylococcus</taxon>
    </lineage>
</organism>
<dbReference type="PANTHER" id="PTHR33606:SF3">
    <property type="entry name" value="PROTEIN YCII"/>
    <property type="match status" value="1"/>
</dbReference>
<dbReference type="Pfam" id="PF03795">
    <property type="entry name" value="YCII"/>
    <property type="match status" value="1"/>
</dbReference>
<dbReference type="Gene3D" id="3.30.70.1060">
    <property type="entry name" value="Dimeric alpha+beta barrel"/>
    <property type="match status" value="1"/>
</dbReference>
<keyword evidence="4" id="KW-1185">Reference proteome</keyword>
<dbReference type="InterPro" id="IPR011008">
    <property type="entry name" value="Dimeric_a/b-barrel"/>
</dbReference>
<proteinExistence type="inferred from homology"/>
<dbReference type="EMBL" id="CP046565">
    <property type="protein sequence ID" value="QJD29829.1"/>
    <property type="molecule type" value="Genomic_DNA"/>
</dbReference>
<sequence length="100" mass="11145">MLYAIFCEDHPGSLEHRKGARPAHLQRLDRLQDEGRLVLAGPHPAVDCEDPGEAGFTGSLIVAEFPSLEEAQRWADEDPYGRAGVYARVVVKPFRQVYPT</sequence>
<dbReference type="NCBIfam" id="NF008473">
    <property type="entry name" value="PRK11370.1"/>
    <property type="match status" value="1"/>
</dbReference>
<evidence type="ECO:0000313" key="4">
    <source>
        <dbReference type="Proteomes" id="UP000503004"/>
    </source>
</evidence>
<evidence type="ECO:0000313" key="3">
    <source>
        <dbReference type="EMBL" id="QJD29829.1"/>
    </source>
</evidence>
<feature type="domain" description="YCII-related" evidence="2">
    <location>
        <begin position="1"/>
        <end position="95"/>
    </location>
</feature>
<dbReference type="KEGG" id="metu:GNH96_07485"/>
<name>A0A858Q7J5_9GAMM</name>
<dbReference type="Proteomes" id="UP000503004">
    <property type="component" value="Chromosome"/>
</dbReference>
<dbReference type="InterPro" id="IPR005545">
    <property type="entry name" value="YCII"/>
</dbReference>
<reference evidence="4" key="1">
    <citation type="submission" date="2019-12" db="EMBL/GenBank/DDBJ databases">
        <authorList>
            <person name="Awala S.I."/>
            <person name="Rhee S.K."/>
        </authorList>
    </citation>
    <scope>NUCLEOTIDE SEQUENCE [LARGE SCALE GENOMIC DNA]</scope>
    <source>
        <strain evidence="4">IM1</strain>
    </source>
</reference>
<comment type="similarity">
    <text evidence="1">Belongs to the YciI family.</text>
</comment>
<gene>
    <name evidence="3" type="ORF">GNH96_07485</name>
</gene>